<organism evidence="2 3">
    <name type="scientific">Candidatus Blautia stercoripullorum</name>
    <dbReference type="NCBI Taxonomy" id="2838502"/>
    <lineage>
        <taxon>Bacteria</taxon>
        <taxon>Bacillati</taxon>
        <taxon>Bacillota</taxon>
        <taxon>Clostridia</taxon>
        <taxon>Lachnospirales</taxon>
        <taxon>Lachnospiraceae</taxon>
        <taxon>Blautia</taxon>
    </lineage>
</organism>
<dbReference type="InterPro" id="IPR048844">
    <property type="entry name" value="LpdD_chaperone-like"/>
</dbReference>
<dbReference type="Proteomes" id="UP000823850">
    <property type="component" value="Unassembled WGS sequence"/>
</dbReference>
<reference evidence="2" key="1">
    <citation type="journal article" date="2021" name="PeerJ">
        <title>Extensive microbial diversity within the chicken gut microbiome revealed by metagenomics and culture.</title>
        <authorList>
            <person name="Gilroy R."/>
            <person name="Ravi A."/>
            <person name="Getino M."/>
            <person name="Pursley I."/>
            <person name="Horton D.L."/>
            <person name="Alikhan N.F."/>
            <person name="Baker D."/>
            <person name="Gharbi K."/>
            <person name="Hall N."/>
            <person name="Watson M."/>
            <person name="Adriaenssens E.M."/>
            <person name="Foster-Nyarko E."/>
            <person name="Jarju S."/>
            <person name="Secka A."/>
            <person name="Antonio M."/>
            <person name="Oren A."/>
            <person name="Chaudhuri R.R."/>
            <person name="La Ragione R."/>
            <person name="Hildebrand F."/>
            <person name="Pallen M.J."/>
        </authorList>
    </citation>
    <scope>NUCLEOTIDE SEQUENCE</scope>
    <source>
        <strain evidence="2">ChiW19-6364</strain>
    </source>
</reference>
<dbReference type="Pfam" id="PF21758">
    <property type="entry name" value="PAC_bac"/>
    <property type="match status" value="1"/>
</dbReference>
<dbReference type="EMBL" id="DWUX01000253">
    <property type="protein sequence ID" value="HJD41319.1"/>
    <property type="molecule type" value="Genomic_DNA"/>
</dbReference>
<proteinExistence type="predicted"/>
<dbReference type="AlphaFoldDB" id="A0A9D2RA19"/>
<accession>A0A9D2RA19</accession>
<evidence type="ECO:0000313" key="3">
    <source>
        <dbReference type="Proteomes" id="UP000823850"/>
    </source>
</evidence>
<name>A0A9D2RA19_9FIRM</name>
<sequence>MENYREVKRTLLGRQIRARVHFLDQGINVLLTGGDKSHIGAVSGRIPGQDPVDIELPGHKEGIVARKWAEKLEAARGEPVWVECGIHYETLSREGIAQVVRTCGEMLEELLKEQKNERQ</sequence>
<comment type="caution">
    <text evidence="2">The sequence shown here is derived from an EMBL/GenBank/DDBJ whole genome shotgun (WGS) entry which is preliminary data.</text>
</comment>
<reference evidence="2" key="2">
    <citation type="submission" date="2021-04" db="EMBL/GenBank/DDBJ databases">
        <authorList>
            <person name="Gilroy R."/>
        </authorList>
    </citation>
    <scope>NUCLEOTIDE SEQUENCE</scope>
    <source>
        <strain evidence="2">ChiW19-6364</strain>
    </source>
</reference>
<evidence type="ECO:0000259" key="1">
    <source>
        <dbReference type="Pfam" id="PF21758"/>
    </source>
</evidence>
<protein>
    <recommendedName>
        <fullName evidence="1">Prenylated flavin chaperone LpdD-like domain-containing protein</fullName>
    </recommendedName>
</protein>
<gene>
    <name evidence="2" type="ORF">H9913_14990</name>
</gene>
<evidence type="ECO:0000313" key="2">
    <source>
        <dbReference type="EMBL" id="HJD41319.1"/>
    </source>
</evidence>
<feature type="domain" description="Prenylated flavin chaperone LpdD-like" evidence="1">
    <location>
        <begin position="14"/>
        <end position="113"/>
    </location>
</feature>